<evidence type="ECO:0000313" key="1">
    <source>
        <dbReference type="EMBL" id="CAD6211846.1"/>
    </source>
</evidence>
<dbReference type="Proteomes" id="UP000604825">
    <property type="component" value="Unassembled WGS sequence"/>
</dbReference>
<dbReference type="EMBL" id="CAJGYO010000002">
    <property type="protein sequence ID" value="CAD6211846.1"/>
    <property type="molecule type" value="Genomic_DNA"/>
</dbReference>
<sequence>MDMKEEGHGALVGSNRTGDGEEDINVLVADVAVEENEQEIVAADIPTTQEAAAVARIRSINQEAAEELAKEMEAASLID</sequence>
<evidence type="ECO:0000313" key="2">
    <source>
        <dbReference type="Proteomes" id="UP000604825"/>
    </source>
</evidence>
<proteinExistence type="predicted"/>
<keyword evidence="2" id="KW-1185">Reference proteome</keyword>
<organism evidence="1 2">
    <name type="scientific">Miscanthus lutarioriparius</name>
    <dbReference type="NCBI Taxonomy" id="422564"/>
    <lineage>
        <taxon>Eukaryota</taxon>
        <taxon>Viridiplantae</taxon>
        <taxon>Streptophyta</taxon>
        <taxon>Embryophyta</taxon>
        <taxon>Tracheophyta</taxon>
        <taxon>Spermatophyta</taxon>
        <taxon>Magnoliopsida</taxon>
        <taxon>Liliopsida</taxon>
        <taxon>Poales</taxon>
        <taxon>Poaceae</taxon>
        <taxon>PACMAD clade</taxon>
        <taxon>Panicoideae</taxon>
        <taxon>Andropogonodae</taxon>
        <taxon>Andropogoneae</taxon>
        <taxon>Saccharinae</taxon>
        <taxon>Miscanthus</taxon>
    </lineage>
</organism>
<dbReference type="AlphaFoldDB" id="A0A811MLX6"/>
<comment type="caution">
    <text evidence="1">The sequence shown here is derived from an EMBL/GenBank/DDBJ whole genome shotgun (WGS) entry which is preliminary data.</text>
</comment>
<name>A0A811MLX6_9POAL</name>
<reference evidence="1" key="1">
    <citation type="submission" date="2020-10" db="EMBL/GenBank/DDBJ databases">
        <authorList>
            <person name="Han B."/>
            <person name="Lu T."/>
            <person name="Zhao Q."/>
            <person name="Huang X."/>
            <person name="Zhao Y."/>
        </authorList>
    </citation>
    <scope>NUCLEOTIDE SEQUENCE</scope>
</reference>
<protein>
    <submittedName>
        <fullName evidence="1">Uncharacterized protein</fullName>
    </submittedName>
</protein>
<accession>A0A811MLX6</accession>
<gene>
    <name evidence="1" type="ORF">NCGR_LOCUS7728</name>
</gene>